<dbReference type="GO" id="GO:0016491">
    <property type="term" value="F:oxidoreductase activity"/>
    <property type="evidence" value="ECO:0007669"/>
    <property type="project" value="UniProtKB-KW"/>
</dbReference>
<dbReference type="SUPFAM" id="SSF51735">
    <property type="entry name" value="NAD(P)-binding Rossmann-fold domains"/>
    <property type="match status" value="1"/>
</dbReference>
<dbReference type="PANTHER" id="PTHR43060:SF15">
    <property type="entry name" value="3-HYDROXYISOBUTYRATE DEHYDROGENASE-LIKE 1, MITOCHONDRIAL-RELATED"/>
    <property type="match status" value="1"/>
</dbReference>
<feature type="domain" description="6-phosphogluconate dehydrogenase NADP-binding" evidence="4">
    <location>
        <begin position="45"/>
        <end position="203"/>
    </location>
</feature>
<dbReference type="Pfam" id="PF03446">
    <property type="entry name" value="NAD_binding_2"/>
    <property type="match status" value="1"/>
</dbReference>
<dbReference type="EMBL" id="SACN01000001">
    <property type="protein sequence ID" value="RVT93175.1"/>
    <property type="molecule type" value="Genomic_DNA"/>
</dbReference>
<keyword evidence="1" id="KW-0560">Oxidoreductase</keyword>
<comment type="caution">
    <text evidence="5">The sequence shown here is derived from an EMBL/GenBank/DDBJ whole genome shotgun (WGS) entry which is preliminary data.</text>
</comment>
<dbReference type="AlphaFoldDB" id="A0A437M6J1"/>
<dbReference type="InterPro" id="IPR036291">
    <property type="entry name" value="NAD(P)-bd_dom_sf"/>
</dbReference>
<dbReference type="Gene3D" id="1.10.1040.10">
    <property type="entry name" value="N-(1-d-carboxylethyl)-l-norvaline Dehydrogenase, domain 2"/>
    <property type="match status" value="1"/>
</dbReference>
<feature type="compositionally biased region" description="Basic and acidic residues" evidence="3">
    <location>
        <begin position="19"/>
        <end position="37"/>
    </location>
</feature>
<gene>
    <name evidence="5" type="ORF">EOD43_04615</name>
</gene>
<reference evidence="5 6" key="1">
    <citation type="submission" date="2019-01" db="EMBL/GenBank/DDBJ databases">
        <authorList>
            <person name="Chen W.-M."/>
        </authorList>
    </citation>
    <scope>NUCLEOTIDE SEQUENCE [LARGE SCALE GENOMIC DNA]</scope>
    <source>
        <strain evidence="5 6">CCP-7</strain>
    </source>
</reference>
<dbReference type="GO" id="GO:0050661">
    <property type="term" value="F:NADP binding"/>
    <property type="evidence" value="ECO:0007669"/>
    <property type="project" value="InterPro"/>
</dbReference>
<dbReference type="InterPro" id="IPR013328">
    <property type="entry name" value="6PGD_dom2"/>
</dbReference>
<dbReference type="InterPro" id="IPR015815">
    <property type="entry name" value="HIBADH-related"/>
</dbReference>
<proteinExistence type="predicted"/>
<evidence type="ECO:0000256" key="1">
    <source>
        <dbReference type="ARBA" id="ARBA00023002"/>
    </source>
</evidence>
<evidence type="ECO:0000256" key="3">
    <source>
        <dbReference type="SAM" id="MobiDB-lite"/>
    </source>
</evidence>
<name>A0A437M6J1_9SPHN</name>
<protein>
    <submittedName>
        <fullName evidence="5">NAD(P)-dependent oxidoreductase</fullName>
    </submittedName>
</protein>
<organism evidence="5 6">
    <name type="scientific">Sphingomonas crocodyli</name>
    <dbReference type="NCBI Taxonomy" id="1979270"/>
    <lineage>
        <taxon>Bacteria</taxon>
        <taxon>Pseudomonadati</taxon>
        <taxon>Pseudomonadota</taxon>
        <taxon>Alphaproteobacteria</taxon>
        <taxon>Sphingomonadales</taxon>
        <taxon>Sphingomonadaceae</taxon>
        <taxon>Sphingomonas</taxon>
    </lineage>
</organism>
<dbReference type="Proteomes" id="UP000282971">
    <property type="component" value="Unassembled WGS sequence"/>
</dbReference>
<evidence type="ECO:0000313" key="5">
    <source>
        <dbReference type="EMBL" id="RVT93175.1"/>
    </source>
</evidence>
<evidence type="ECO:0000313" key="6">
    <source>
        <dbReference type="Proteomes" id="UP000282971"/>
    </source>
</evidence>
<feature type="region of interest" description="Disordered" evidence="3">
    <location>
        <begin position="1"/>
        <end position="37"/>
    </location>
</feature>
<evidence type="ECO:0000259" key="4">
    <source>
        <dbReference type="Pfam" id="PF03446"/>
    </source>
</evidence>
<dbReference type="InterPro" id="IPR008927">
    <property type="entry name" value="6-PGluconate_DH-like_C_sf"/>
</dbReference>
<dbReference type="Gene3D" id="3.40.50.720">
    <property type="entry name" value="NAD(P)-binding Rossmann-like Domain"/>
    <property type="match status" value="1"/>
</dbReference>
<dbReference type="PIRSF" id="PIRSF000103">
    <property type="entry name" value="HIBADH"/>
    <property type="match status" value="1"/>
</dbReference>
<keyword evidence="6" id="KW-1185">Reference proteome</keyword>
<dbReference type="SUPFAM" id="SSF48179">
    <property type="entry name" value="6-phosphogluconate dehydrogenase C-terminal domain-like"/>
    <property type="match status" value="1"/>
</dbReference>
<dbReference type="InterPro" id="IPR006115">
    <property type="entry name" value="6PGDH_NADP-bd"/>
</dbReference>
<dbReference type="PANTHER" id="PTHR43060">
    <property type="entry name" value="3-HYDROXYISOBUTYRATE DEHYDROGENASE-LIKE 1, MITOCHONDRIAL-RELATED"/>
    <property type="match status" value="1"/>
</dbReference>
<dbReference type="OrthoDB" id="9812907at2"/>
<evidence type="ECO:0000256" key="2">
    <source>
        <dbReference type="PIRSR" id="PIRSR000103-1"/>
    </source>
</evidence>
<accession>A0A437M6J1</accession>
<feature type="compositionally biased region" description="Basic residues" evidence="3">
    <location>
        <begin position="1"/>
        <end position="18"/>
    </location>
</feature>
<sequence>MDQPPRRHLRRPARHRRHGGDFGPRHAHRHDPDRIDEGNRHVMTKIAFIGLGSMGAPQARLIAKAGFDLAVYDPFPAAIEAFSGIARLASSAKDAASGAALVGICVRDDEQVRSAIFGEDGAAAGIAPGGLIVIHSTIRADTVRAIADELAPRGIGVIDAAVSRTRMTDDDRFVVSIVGGSEADFARARPMLDAFSTDIQHMGPLGAGVSAKVANNMITWTHIVVGMQAASMAAANGVKLDQLRAILKANGNLTPPVQSLLDARIAGDAAASPQRTELLRSQTGIGQKDLSLAAESIEAASLDPQLALAAKALVAFAMDSAS</sequence>
<feature type="active site" evidence="2">
    <location>
        <position position="212"/>
    </location>
</feature>